<comment type="caution">
    <text evidence="2">The sequence shown here is derived from an EMBL/GenBank/DDBJ whole genome shotgun (WGS) entry which is preliminary data.</text>
</comment>
<organism evidence="2 3">
    <name type="scientific">Flavivirga jejuensis</name>
    <dbReference type="NCBI Taxonomy" id="870487"/>
    <lineage>
        <taxon>Bacteria</taxon>
        <taxon>Pseudomonadati</taxon>
        <taxon>Bacteroidota</taxon>
        <taxon>Flavobacteriia</taxon>
        <taxon>Flavobacteriales</taxon>
        <taxon>Flavobacteriaceae</taxon>
        <taxon>Flavivirga</taxon>
    </lineage>
</organism>
<dbReference type="EMBL" id="JAUOEL010000001">
    <property type="protein sequence ID" value="MDO5973536.1"/>
    <property type="molecule type" value="Genomic_DNA"/>
</dbReference>
<reference evidence="2" key="1">
    <citation type="submission" date="2023-07" db="EMBL/GenBank/DDBJ databases">
        <title>Two novel species in the genus Flavivirga.</title>
        <authorList>
            <person name="Kwon K."/>
        </authorList>
    </citation>
    <scope>NUCLEOTIDE SEQUENCE</scope>
    <source>
        <strain evidence="2">KACC 14158</strain>
    </source>
</reference>
<sequence>MNFTIILFAVGYVLISYMTHDNPPGLPSFPFFKVIFKRQVILPVINLIIISFCLYFDWKDIMPIIILMVAMGAAPYKTTKFNNS</sequence>
<evidence type="ECO:0000256" key="1">
    <source>
        <dbReference type="SAM" id="Phobius"/>
    </source>
</evidence>
<accession>A0ABT8WK49</accession>
<keyword evidence="1" id="KW-1133">Transmembrane helix</keyword>
<evidence type="ECO:0000313" key="3">
    <source>
        <dbReference type="Proteomes" id="UP001176806"/>
    </source>
</evidence>
<dbReference type="RefSeq" id="WP_303300629.1">
    <property type="nucleotide sequence ID" value="NZ_BAABDA010000042.1"/>
</dbReference>
<evidence type="ECO:0000313" key="2">
    <source>
        <dbReference type="EMBL" id="MDO5973536.1"/>
    </source>
</evidence>
<name>A0ABT8WK49_9FLAO</name>
<feature type="transmembrane region" description="Helical" evidence="1">
    <location>
        <begin position="40"/>
        <end position="58"/>
    </location>
</feature>
<gene>
    <name evidence="2" type="ORF">Q4Q40_04995</name>
</gene>
<proteinExistence type="predicted"/>
<keyword evidence="3" id="KW-1185">Reference proteome</keyword>
<keyword evidence="1" id="KW-0472">Membrane</keyword>
<keyword evidence="1" id="KW-0812">Transmembrane</keyword>
<dbReference type="Proteomes" id="UP001176806">
    <property type="component" value="Unassembled WGS sequence"/>
</dbReference>
<protein>
    <submittedName>
        <fullName evidence="2">Uncharacterized protein</fullName>
    </submittedName>
</protein>